<evidence type="ECO:0000256" key="15">
    <source>
        <dbReference type="ARBA" id="ARBA00022870"/>
    </source>
</evidence>
<dbReference type="InterPro" id="IPR020974">
    <property type="entry name" value="CPD_dom"/>
</dbReference>
<evidence type="ECO:0000256" key="14">
    <source>
        <dbReference type="ARBA" id="ARBA00022842"/>
    </source>
</evidence>
<dbReference type="InterPro" id="IPR038383">
    <property type="entry name" value="CPD_dom_sf"/>
</dbReference>
<proteinExistence type="predicted"/>
<dbReference type="SUPFAM" id="SSF53335">
    <property type="entry name" value="S-adenosyl-L-methionine-dependent methyltransferases"/>
    <property type="match status" value="1"/>
</dbReference>
<keyword evidence="10" id="KW-0677">Repeat</keyword>
<evidence type="ECO:0000256" key="4">
    <source>
        <dbReference type="ARBA" id="ARBA00022511"/>
    </source>
</evidence>
<dbReference type="GO" id="GO:0008289">
    <property type="term" value="F:lipid binding"/>
    <property type="evidence" value="ECO:0007669"/>
    <property type="project" value="UniProtKB-KW"/>
</dbReference>
<feature type="domain" description="Peptidase C80" evidence="22">
    <location>
        <begin position="632"/>
        <end position="845"/>
    </location>
</feature>
<keyword evidence="7" id="KW-0645">Protease</keyword>
<dbReference type="Gene3D" id="2.150.10.10">
    <property type="entry name" value="Serralysin-like metalloprotease, C-terminal"/>
    <property type="match status" value="1"/>
</dbReference>
<evidence type="ECO:0000256" key="17">
    <source>
        <dbReference type="ARBA" id="ARBA00023121"/>
    </source>
</evidence>
<dbReference type="InterPro" id="IPR011049">
    <property type="entry name" value="Serralysin-like_metalloprot_C"/>
</dbReference>
<name>A0A2D3T4S4_9ENTR</name>
<dbReference type="GO" id="GO:0016740">
    <property type="term" value="F:transferase activity"/>
    <property type="evidence" value="ECO:0007669"/>
    <property type="project" value="UniProtKB-KW"/>
</dbReference>
<keyword evidence="5" id="KW-0964">Secreted</keyword>
<dbReference type="RefSeq" id="WP_100103649.1">
    <property type="nucleotide sequence ID" value="NZ_CAWNMT010000001.1"/>
</dbReference>
<gene>
    <name evidence="23" type="ORF">BJP41_09510</name>
</gene>
<keyword evidence="17" id="KW-0446">Lipid-binding</keyword>
<evidence type="ECO:0000256" key="20">
    <source>
        <dbReference type="ARBA" id="ARBA00023586"/>
    </source>
</evidence>
<evidence type="ECO:0000256" key="2">
    <source>
        <dbReference type="ARBA" id="ARBA00004165"/>
    </source>
</evidence>
<dbReference type="Gene3D" id="3.40.50.11050">
    <property type="match status" value="1"/>
</dbReference>
<dbReference type="SUPFAM" id="SSF51120">
    <property type="entry name" value="beta-Roll"/>
    <property type="match status" value="1"/>
</dbReference>
<evidence type="ECO:0000256" key="5">
    <source>
        <dbReference type="ARBA" id="ARBA00022525"/>
    </source>
</evidence>
<evidence type="ECO:0000256" key="6">
    <source>
        <dbReference type="ARBA" id="ARBA00022656"/>
    </source>
</evidence>
<dbReference type="GO" id="GO:0006508">
    <property type="term" value="P:proteolysis"/>
    <property type="evidence" value="ECO:0007669"/>
    <property type="project" value="UniProtKB-KW"/>
</dbReference>
<keyword evidence="15" id="KW-1043">Host membrane</keyword>
<evidence type="ECO:0000256" key="10">
    <source>
        <dbReference type="ARBA" id="ARBA00022737"/>
    </source>
</evidence>
<keyword evidence="8" id="KW-0808">Transferase</keyword>
<comment type="subcellular location">
    <subcellularLocation>
        <location evidence="2">Host cell membrane</location>
    </subcellularLocation>
    <subcellularLocation>
        <location evidence="20">Host cytoplasm</location>
        <location evidence="20">Host cytosol</location>
    </subcellularLocation>
    <subcellularLocation>
        <location evidence="3">Secreted</location>
    </subcellularLocation>
</comment>
<evidence type="ECO:0000313" key="23">
    <source>
        <dbReference type="EMBL" id="ATW30521.1"/>
    </source>
</evidence>
<dbReference type="GO" id="GO:0020002">
    <property type="term" value="C:host cell plasma membrane"/>
    <property type="evidence" value="ECO:0007669"/>
    <property type="project" value="UniProtKB-SubCell"/>
</dbReference>
<dbReference type="PROSITE" id="PS51771">
    <property type="entry name" value="CGT_MARTX_CPD"/>
    <property type="match status" value="1"/>
</dbReference>
<dbReference type="Proteomes" id="UP000230008">
    <property type="component" value="Chromosome"/>
</dbReference>
<evidence type="ECO:0000256" key="7">
    <source>
        <dbReference type="ARBA" id="ARBA00022670"/>
    </source>
</evidence>
<reference evidence="24" key="1">
    <citation type="submission" date="2016-10" db="EMBL/GenBank/DDBJ databases">
        <authorList>
            <person name="Chevignon G."/>
        </authorList>
    </citation>
    <scope>NUCLEOTIDE SEQUENCE [LARGE SCALE GENOMIC DNA]</scope>
    <source>
        <strain evidence="24">A2C</strain>
    </source>
</reference>
<evidence type="ECO:0000256" key="11">
    <source>
        <dbReference type="ARBA" id="ARBA00022801"/>
    </source>
</evidence>
<keyword evidence="4" id="KW-1032">Host cell membrane</keyword>
<keyword evidence="18" id="KW-0472">Membrane</keyword>
<evidence type="ECO:0000256" key="8">
    <source>
        <dbReference type="ARBA" id="ARBA00022679"/>
    </source>
</evidence>
<sequence>MENGKKNFLSNKFTSLNDINNDSGRNLAVNSADPALYPPMQEAPLNLSMHRVPTTQTRPNDTNHSLSQNPIVNPVNLTPEFSISSILPTQRITKESTRKRKLEKTDLSDMNQKIPKVTEKGQMPSFFIDITEPKSYGLEKSEYGNNTVYHQSRSTNNPNYPITALNYNNNMLSSYMQKTINDSSKTLEERKKEIYKKVIGENLYGNIKLNLQGLSSFKMPGSTVKKLFYVNGKLIADIINRKNDSGHVIKRVIEPMSGSAIYSNWIRLLGFKGKIIINDTNPFVILTQKAIINYPDEVLKNIEVIKNDILNIAQKHGLNFNSELFIESNSSNINQTIKKNFRENIIYYFEESLIMLTSSVSDNGRLILDIPQDPILAKHFNAYAAALYYIAQNSFHFKDDSSIDVKLNTPDTYVFNLPISIFVEQKNKTRIFPSIINHQKIKFINHIHKNTKKDTEFFNEDGWALLKRKNIGAGDLIILSDYLNNKYTNENEFYQKIKDDVIPAIQRGAQVLVINKFQKEIETFLKRQGFQVEKNENKGNPTLLALSPNIDTTQLQTQTQTHKLQSTYIDFLSDLYITQPKLSEPNRTITNTETLFEGQIIVELEKDRVVSEAAKKLAGLYITQPGLSEPNRTITNAETRFAGQIIVELEEDRVVSEAAKRLAGKHAEKSIIIQLKKDGEYEVVKGNPYLLRGDLRWQVVGHSREGGNEGYPGTFGGSSAQQLSNQLIALHAQLKKQFRINPRPKYISLVGCSLAAASVEDKSYAQHFGKALKHQKAQTAQFQTLLLSHGQIDKVYGSLGQILLTPQRYKKIVAHHAGMEEDRVHPDEITQGKRALSDKLNRLKSNLLISGEMTVVDSDYEYYSPTLTSRDDRGVFNPSQLQLHDMNGDGRSDLVVIQDDGSYTMSYGQAEGTLGEASDDKSREEQGAKVAYRPNLLAKQNEQKIVGIRQGAVHLELISLNEQGEVHAHPFESRRERDLIAYYKLGDGEDDMTGQPSRRNYFDVGGGTKKFTGGSCADTFLLQGQQQAPSQPGHFNGAGPIRAEEGEKDDQDTVIAAVKPANGRGYQIDLHKGEVKYVGEDTKIATLENIEHAIGHRETNDILIGDDRNNHLEGAGGSDTLSGHGGNDILSLSSGTATGGEGIDSYRILQNNRAADTLTEIEVKETVGQHDTSNIILDYNAANVMSLSLKDTESGGDMVLTLRNDNQSLTEVRFKNMYGLAQGETRALQHHYFLYTRDGMFITGFPETLMQQADGRWPVPPLILDNFHQKELLMGTGMAHHYVVENAVLKRDIVIHRHVMPHHKDDPLIQDRVEVPWLLQETVFTTDKDDVVLSPVGDTHASVRIKHFIKEAPDRPLSLVDLNGDVAAVEVNEEGLVSIGRPEGTDQNDTVRVRHDRALKNKRLDLGAGSPVPVSKVSESDLTAGRLPESMAGFASSQSDSLASQAEPLHRHWNPCRTSRYHCNTPLIDYGTVNKLT</sequence>
<comment type="cofactor">
    <cofactor evidence="1">
        <name>Mg(2+)</name>
        <dbReference type="ChEBI" id="CHEBI:18420"/>
    </cofactor>
</comment>
<dbReference type="GO" id="GO:0046872">
    <property type="term" value="F:metal ion binding"/>
    <property type="evidence" value="ECO:0007669"/>
    <property type="project" value="UniProtKB-KW"/>
</dbReference>
<evidence type="ECO:0000259" key="22">
    <source>
        <dbReference type="PROSITE" id="PS51771"/>
    </source>
</evidence>
<dbReference type="GO" id="GO:0090729">
    <property type="term" value="F:toxin activity"/>
    <property type="evidence" value="ECO:0007669"/>
    <property type="project" value="UniProtKB-KW"/>
</dbReference>
<dbReference type="Pfam" id="PF11713">
    <property type="entry name" value="Peptidase_C80"/>
    <property type="match status" value="1"/>
</dbReference>
<evidence type="ECO:0000313" key="24">
    <source>
        <dbReference type="Proteomes" id="UP000230008"/>
    </source>
</evidence>
<keyword evidence="19" id="KW-1035">Host cytoplasm</keyword>
<feature type="region of interest" description="Disordered" evidence="21">
    <location>
        <begin position="54"/>
        <end position="73"/>
    </location>
</feature>
<dbReference type="EMBL" id="CP017606">
    <property type="protein sequence ID" value="ATW30521.1"/>
    <property type="molecule type" value="Genomic_DNA"/>
</dbReference>
<keyword evidence="14" id="KW-0460">Magnesium</keyword>
<keyword evidence="6" id="KW-0800">Toxin</keyword>
<keyword evidence="11" id="KW-0378">Hydrolase</keyword>
<evidence type="ECO:0000256" key="3">
    <source>
        <dbReference type="ARBA" id="ARBA00004613"/>
    </source>
</evidence>
<evidence type="ECO:0000256" key="16">
    <source>
        <dbReference type="ARBA" id="ARBA00023026"/>
    </source>
</evidence>
<dbReference type="GO" id="GO:0008234">
    <property type="term" value="F:cysteine-type peptidase activity"/>
    <property type="evidence" value="ECO:0007669"/>
    <property type="project" value="UniProtKB-KW"/>
</dbReference>
<evidence type="ECO:0000256" key="9">
    <source>
        <dbReference type="ARBA" id="ARBA00022723"/>
    </source>
</evidence>
<accession>A0A2D3T4S4</accession>
<reference evidence="24" key="2">
    <citation type="submission" date="2017-11" db="EMBL/GenBank/DDBJ databases">
        <title>PacBio sequencing of new strain of the secondary endosymbiont Candidatus Hamiltonella defensa.</title>
        <authorList>
            <person name="Strand M.R."/>
            <person name="Oliver K."/>
        </authorList>
    </citation>
    <scope>NUCLEOTIDE SEQUENCE [LARGE SCALE GENOMIC DNA]</scope>
    <source>
        <strain evidence="24">A2C</strain>
    </source>
</reference>
<evidence type="ECO:0000256" key="18">
    <source>
        <dbReference type="ARBA" id="ARBA00023136"/>
    </source>
</evidence>
<keyword evidence="9" id="KW-0479">Metal-binding</keyword>
<organism evidence="23 24">
    <name type="scientific">Candidatus Williamhamiltonella defendens</name>
    <dbReference type="NCBI Taxonomy" id="138072"/>
    <lineage>
        <taxon>Bacteria</taxon>
        <taxon>Pseudomonadati</taxon>
        <taxon>Pseudomonadota</taxon>
        <taxon>Gammaproteobacteria</taxon>
        <taxon>Enterobacterales</taxon>
        <taxon>Enterobacteriaceae</taxon>
        <taxon>aphid secondary symbionts</taxon>
        <taxon>Candidatus Williamhamiltonella</taxon>
    </lineage>
</organism>
<evidence type="ECO:0000256" key="21">
    <source>
        <dbReference type="SAM" id="MobiDB-lite"/>
    </source>
</evidence>
<evidence type="ECO:0000256" key="1">
    <source>
        <dbReference type="ARBA" id="ARBA00001946"/>
    </source>
</evidence>
<keyword evidence="12" id="KW-0788">Thiol protease</keyword>
<dbReference type="GO" id="GO:0044164">
    <property type="term" value="C:host cell cytosol"/>
    <property type="evidence" value="ECO:0007669"/>
    <property type="project" value="UniProtKB-SubCell"/>
</dbReference>
<feature type="region of interest" description="Disordered" evidence="21">
    <location>
        <begin position="1027"/>
        <end position="1050"/>
    </location>
</feature>
<evidence type="ECO:0000256" key="13">
    <source>
        <dbReference type="ARBA" id="ARBA00022813"/>
    </source>
</evidence>
<dbReference type="GO" id="GO:0005576">
    <property type="term" value="C:extracellular region"/>
    <property type="evidence" value="ECO:0007669"/>
    <property type="project" value="UniProtKB-SubCell"/>
</dbReference>
<keyword evidence="13" id="KW-0068">Autocatalytic cleavage</keyword>
<dbReference type="InterPro" id="IPR029063">
    <property type="entry name" value="SAM-dependent_MTases_sf"/>
</dbReference>
<evidence type="ECO:0000256" key="19">
    <source>
        <dbReference type="ARBA" id="ARBA00023200"/>
    </source>
</evidence>
<keyword evidence="16" id="KW-0843">Virulence</keyword>
<evidence type="ECO:0000256" key="12">
    <source>
        <dbReference type="ARBA" id="ARBA00022807"/>
    </source>
</evidence>
<protein>
    <recommendedName>
        <fullName evidence="22">Peptidase C80 domain-containing protein</fullName>
    </recommendedName>
</protein>